<keyword evidence="2" id="KW-1185">Reference proteome</keyword>
<sequence>MTSEEDKKFGENIESASVDKVEISSAENNIEEGQISSLPTEKEEAGSEDEEEEDDDDDDDEEEEEEDDDDDNDDEEEEDVEDKKDGVEVKANKDNANTEADAPKESPVTNDVGEQENEDNEMKDSSYIDNFTTAILDVNDSELQEDSKPESLNEDFTKELGLSDLQGDINTNSEITTELLPTGASEDINDAAEDDSKVDPSKETDTATVANTQEKEHAIDEIQVGSENETNEISNGDQPLEDATVTTSEIETTEEKKQDETETHVNDNNDVTAELESSAAKNEDEILEPTEIKESEAEAKEATEKKEEDQEEDEDDDGEEEEEEEEDDDDDEEDEDDDDDEEMKDASDNLNEPTPAQQAEAEKLTDIAKTDDSMDIDESAAVIPGAITENTEAKIKDELTNIEDDVKGDVSLLDSKDDESSIVESSIEPVPVTNNNGGNFDNTEEKQDNEEIKNENKSVYPEVEQEKSESVAESVSIPEPMTAPKEAASSEKPIKSSEASEDDDNEEEEDDEETNEDGTDITKTPEDKEAIEVATKGTDAELSTNNTEIKSEPEAATGTMTDSMVAEEKTTPSEDVDMHDDTAHKEIASSTIATTTASSEVIESSSAAPEVVSTELPSETSNEGITTSTNDVIKPAEQQAIPLEQEPEIVTDLHTISMSSLAKQSHTIVLPSYVSWFNMRKIHKIEKESLPEFFNDLNRNKTPQIYAKYRNFMINSYRLNPNEYLSFTSCRRNLVGDAATLLRVHRFLNKWGLINYQVNPETRPAPIEPPYTGDFTVDLDTPRGLFPFESYKPPVELPDLTKVKQLIGSEIFSKKSYAHSISNKALKATTGTEESLSDGPAKKKAKVATSDIDSGWTKESVKKLLEGIKDFKNDWYAIADHVGDKTAEQCIIRFLQLPIEDKFLSDNPQELGPLKYVPNLPFSSTDNPVMSTVAFLVSLVDPKVAAAASVRAVKMMDEELTEKLNQDKEDKDESNEKTDPLADIKDAGAAAMGIIASRAHVFASYEERQMHKFLTNIVNKQSKLVDIKLSKLDKLEREYELQRKQIEKAQEDLFIDRMALFKSTNSVASKINSIVELLENKSENTDTNKFTASDVSQLKSLIQDIKKTSMEHPRKSLDMLDFEVEGSSASGKTEDTQLNPISYEAPQLYRYWSG</sequence>
<protein>
    <submittedName>
        <fullName evidence="1">Unnamed protein product</fullName>
    </submittedName>
</protein>
<reference evidence="1" key="1">
    <citation type="submission" date="2023-04" db="EMBL/GenBank/DDBJ databases">
        <title>Candida boidinii NBRC 1967.</title>
        <authorList>
            <person name="Ichikawa N."/>
            <person name="Sato H."/>
            <person name="Tonouchi N."/>
        </authorList>
    </citation>
    <scope>NUCLEOTIDE SEQUENCE</scope>
    <source>
        <strain evidence="1">NBRC 1967</strain>
    </source>
</reference>
<name>A0ACB5TDW5_CANBO</name>
<organism evidence="1 2">
    <name type="scientific">Candida boidinii</name>
    <name type="common">Yeast</name>
    <dbReference type="NCBI Taxonomy" id="5477"/>
    <lineage>
        <taxon>Eukaryota</taxon>
        <taxon>Fungi</taxon>
        <taxon>Dikarya</taxon>
        <taxon>Ascomycota</taxon>
        <taxon>Saccharomycotina</taxon>
        <taxon>Pichiomycetes</taxon>
        <taxon>Pichiales</taxon>
        <taxon>Pichiaceae</taxon>
        <taxon>Ogataea</taxon>
        <taxon>Ogataea/Candida clade</taxon>
    </lineage>
</organism>
<accession>A0ACB5TDW5</accession>
<gene>
    <name evidence="1" type="ORF">Cboi01_000008000</name>
</gene>
<dbReference type="EMBL" id="BSXV01000017">
    <property type="protein sequence ID" value="GME86905.1"/>
    <property type="molecule type" value="Genomic_DNA"/>
</dbReference>
<proteinExistence type="predicted"/>
<evidence type="ECO:0000313" key="1">
    <source>
        <dbReference type="EMBL" id="GME86905.1"/>
    </source>
</evidence>
<dbReference type="Proteomes" id="UP001165101">
    <property type="component" value="Unassembled WGS sequence"/>
</dbReference>
<comment type="caution">
    <text evidence="1">The sequence shown here is derived from an EMBL/GenBank/DDBJ whole genome shotgun (WGS) entry which is preliminary data.</text>
</comment>
<evidence type="ECO:0000313" key="2">
    <source>
        <dbReference type="Proteomes" id="UP001165101"/>
    </source>
</evidence>